<keyword evidence="1" id="KW-1133">Transmembrane helix</keyword>
<dbReference type="Proteomes" id="UP000197019">
    <property type="component" value="Chromosome"/>
</dbReference>
<proteinExistence type="predicted"/>
<evidence type="ECO:0000313" key="3">
    <source>
        <dbReference type="EMBL" id="POZ51465.1"/>
    </source>
</evidence>
<dbReference type="EMBL" id="PGFZ01000006">
    <property type="protein sequence ID" value="POZ51465.1"/>
    <property type="molecule type" value="Genomic_DNA"/>
</dbReference>
<dbReference type="InterPro" id="IPR012667">
    <property type="entry name" value="CbtB_put"/>
</dbReference>
<dbReference type="KEGG" id="mpsy:CEK71_11325"/>
<dbReference type="NCBIfam" id="TIGR02459">
    <property type="entry name" value="CbtB"/>
    <property type="match status" value="1"/>
</dbReference>
<reference evidence="2 4" key="1">
    <citation type="submission" date="2017-06" db="EMBL/GenBank/DDBJ databases">
        <title>Genome Sequencing of the methanotroph Methylovulum psychrotolerants str. HV10-M2 isolated from a high-altitude environment.</title>
        <authorList>
            <person name="Mateos-Rivera A."/>
        </authorList>
    </citation>
    <scope>NUCLEOTIDE SEQUENCE [LARGE SCALE GENOMIC DNA]</scope>
    <source>
        <strain evidence="2 4">HV10_M2</strain>
    </source>
</reference>
<name>A0A1Z4BZC9_9GAMM</name>
<gene>
    <name evidence="3" type="ORF">AADEFJLK_02915</name>
    <name evidence="2" type="ORF">CEK71_11325</name>
</gene>
<organism evidence="2 4">
    <name type="scientific">Methylovulum psychrotolerans</name>
    <dbReference type="NCBI Taxonomy" id="1704499"/>
    <lineage>
        <taxon>Bacteria</taxon>
        <taxon>Pseudomonadati</taxon>
        <taxon>Pseudomonadota</taxon>
        <taxon>Gammaproteobacteria</taxon>
        <taxon>Methylococcales</taxon>
        <taxon>Methylococcaceae</taxon>
        <taxon>Methylovulum</taxon>
    </lineage>
</organism>
<reference evidence="3 5" key="2">
    <citation type="submission" date="2017-11" db="EMBL/GenBank/DDBJ databases">
        <title>Draft Genome Sequence of Methylobacter psychrotolerans Sph1T, an Obligate Methanotroph from Low-Temperature Environments.</title>
        <authorList>
            <person name="Oshkin I.Y."/>
            <person name="Miroshnikov K."/>
            <person name="Belova S.E."/>
            <person name="Korzhenkov A."/>
            <person name="Toshchakov S.V."/>
            <person name="Dedysh S.N."/>
        </authorList>
    </citation>
    <scope>NUCLEOTIDE SEQUENCE [LARGE SCALE GENOMIC DNA]</scope>
    <source>
        <strain evidence="3 5">Sph1</strain>
    </source>
</reference>
<evidence type="ECO:0000313" key="5">
    <source>
        <dbReference type="Proteomes" id="UP000237423"/>
    </source>
</evidence>
<dbReference type="Proteomes" id="UP000237423">
    <property type="component" value="Unassembled WGS sequence"/>
</dbReference>
<dbReference type="RefSeq" id="WP_088619485.1">
    <property type="nucleotide sequence ID" value="NZ_CP022129.1"/>
</dbReference>
<sequence length="65" mass="6657">MSVAPLLTAAVTAPSQTRLSKDKLASSVLTALLGLVLVYAAGFAESAILHNAAHDGRHSASFPCH</sequence>
<evidence type="ECO:0000256" key="1">
    <source>
        <dbReference type="SAM" id="Phobius"/>
    </source>
</evidence>
<dbReference type="Pfam" id="PF09489">
    <property type="entry name" value="CbtB"/>
    <property type="match status" value="1"/>
</dbReference>
<dbReference type="EMBL" id="CP022129">
    <property type="protein sequence ID" value="ASF46613.1"/>
    <property type="molecule type" value="Genomic_DNA"/>
</dbReference>
<evidence type="ECO:0000313" key="2">
    <source>
        <dbReference type="EMBL" id="ASF46613.1"/>
    </source>
</evidence>
<accession>A0A1Z4BZC9</accession>
<protein>
    <submittedName>
        <fullName evidence="2">Cobalt transporter</fullName>
    </submittedName>
</protein>
<feature type="transmembrane region" description="Helical" evidence="1">
    <location>
        <begin position="27"/>
        <end position="49"/>
    </location>
</feature>
<dbReference type="AlphaFoldDB" id="A0A1Z4BZC9"/>
<keyword evidence="1" id="KW-0812">Transmembrane</keyword>
<keyword evidence="4" id="KW-1185">Reference proteome</keyword>
<evidence type="ECO:0000313" key="4">
    <source>
        <dbReference type="Proteomes" id="UP000197019"/>
    </source>
</evidence>
<keyword evidence="1" id="KW-0472">Membrane</keyword>